<dbReference type="Pfam" id="PF09994">
    <property type="entry name" value="T6SS_Tle1-like_cat"/>
    <property type="match status" value="1"/>
</dbReference>
<feature type="domain" description="T6SS Phospholipase effector Tle1-like catalytic" evidence="2">
    <location>
        <begin position="74"/>
        <end position="323"/>
    </location>
</feature>
<dbReference type="AlphaFoldDB" id="A0A438ALF5"/>
<reference evidence="3 4" key="1">
    <citation type="submission" date="2018-11" db="EMBL/GenBank/DDBJ databases">
        <title>Mesobaculum littorinae gen. nov., sp. nov., isolated from Littorina scabra that represents a novel genus of the order Rhodobacteraceae.</title>
        <authorList>
            <person name="Li F."/>
        </authorList>
    </citation>
    <scope>NUCLEOTIDE SEQUENCE [LARGE SCALE GENOMIC DNA]</scope>
    <source>
        <strain evidence="3 4">M0103</strain>
    </source>
</reference>
<organism evidence="3 4">
    <name type="scientific">Mesobaculum littorinae</name>
    <dbReference type="NCBI Taxonomy" id="2486419"/>
    <lineage>
        <taxon>Bacteria</taxon>
        <taxon>Pseudomonadati</taxon>
        <taxon>Pseudomonadota</taxon>
        <taxon>Alphaproteobacteria</taxon>
        <taxon>Rhodobacterales</taxon>
        <taxon>Roseobacteraceae</taxon>
        <taxon>Mesobaculum</taxon>
    </lineage>
</organism>
<dbReference type="EMBL" id="RQXX01000001">
    <property type="protein sequence ID" value="RVV99578.1"/>
    <property type="molecule type" value="Genomic_DNA"/>
</dbReference>
<evidence type="ECO:0000313" key="4">
    <source>
        <dbReference type="Proteomes" id="UP000285908"/>
    </source>
</evidence>
<sequence>MVHRWQRNKQARPAPGRGRDPTAKAAGGLPRRARLLALWPVRCLFGGIWGLRARLRAGRAGPALARVRRPVDHVIILDGTLSTLTRGQETNAGLTYKLLRDRMPTARLALRYEPGIQWQDWRGSMDVIQGRGINRQIRRAYGALASRWRPGDRIYLFGYSRGAYAVRSLAGIIDSVGLLRPEHATERWVEQAYRHYRAAPNSPTARAFRRSYCHDDVPIEMIGVWDTVKALGLRLPIIWRWSEGAHAFHSHDLGLSVRRGYHALALDETRDAYAPVLWTTPPGFAGEIVQMWFPGTHGDVGGQLGGDDRARPLSNLPLTWMLDRAEAAGLDLPPGWRARFPVDATAPSVGTLRGWGKFFLARHARVVGCDPSEAIHPAAEAPQPIASGTLTADV</sequence>
<dbReference type="PANTHER" id="PTHR33840:SF1">
    <property type="entry name" value="TLE1 PHOSPHOLIPASE DOMAIN-CONTAINING PROTEIN"/>
    <property type="match status" value="1"/>
</dbReference>
<dbReference type="OrthoDB" id="4378831at2"/>
<dbReference type="SUPFAM" id="SSF53474">
    <property type="entry name" value="alpha/beta-Hydrolases"/>
    <property type="match status" value="1"/>
</dbReference>
<proteinExistence type="predicted"/>
<name>A0A438ALF5_9RHOB</name>
<dbReference type="PANTHER" id="PTHR33840">
    <property type="match status" value="1"/>
</dbReference>
<feature type="compositionally biased region" description="Basic residues" evidence="1">
    <location>
        <begin position="1"/>
        <end position="10"/>
    </location>
</feature>
<protein>
    <submittedName>
        <fullName evidence="3">DUF2235 domain-containing protein</fullName>
    </submittedName>
</protein>
<dbReference type="Proteomes" id="UP000285908">
    <property type="component" value="Unassembled WGS sequence"/>
</dbReference>
<evidence type="ECO:0000313" key="3">
    <source>
        <dbReference type="EMBL" id="RVV99578.1"/>
    </source>
</evidence>
<keyword evidence="4" id="KW-1185">Reference proteome</keyword>
<accession>A0A438ALF5</accession>
<dbReference type="InterPro" id="IPR029058">
    <property type="entry name" value="AB_hydrolase_fold"/>
</dbReference>
<evidence type="ECO:0000259" key="2">
    <source>
        <dbReference type="Pfam" id="PF09994"/>
    </source>
</evidence>
<comment type="caution">
    <text evidence="3">The sequence shown here is derived from an EMBL/GenBank/DDBJ whole genome shotgun (WGS) entry which is preliminary data.</text>
</comment>
<feature type="region of interest" description="Disordered" evidence="1">
    <location>
        <begin position="1"/>
        <end position="26"/>
    </location>
</feature>
<gene>
    <name evidence="3" type="ORF">EKE94_02540</name>
</gene>
<evidence type="ECO:0000256" key="1">
    <source>
        <dbReference type="SAM" id="MobiDB-lite"/>
    </source>
</evidence>
<dbReference type="InterPro" id="IPR018712">
    <property type="entry name" value="Tle1-like_cat"/>
</dbReference>